<evidence type="ECO:0000256" key="2">
    <source>
        <dbReference type="SAM" id="SignalP"/>
    </source>
</evidence>
<keyword evidence="2" id="KW-0732">Signal</keyword>
<dbReference type="InterPro" id="IPR052196">
    <property type="entry name" value="Bact_Kbp"/>
</dbReference>
<feature type="compositionally biased region" description="Low complexity" evidence="1">
    <location>
        <begin position="391"/>
        <end position="442"/>
    </location>
</feature>
<gene>
    <name evidence="4" type="ORF">C7I84_28940</name>
</gene>
<dbReference type="RefSeq" id="WP_106775675.1">
    <property type="nucleotide sequence ID" value="NZ_PXYK01000055.1"/>
</dbReference>
<protein>
    <submittedName>
        <fullName evidence="4">Peptigoglycan-binding protein LysM</fullName>
    </submittedName>
</protein>
<feature type="signal peptide" evidence="2">
    <location>
        <begin position="1"/>
        <end position="18"/>
    </location>
</feature>
<name>A0A2P7RIE7_9HYPH</name>
<dbReference type="InterPro" id="IPR018392">
    <property type="entry name" value="LysM"/>
</dbReference>
<dbReference type="SMART" id="SM00257">
    <property type="entry name" value="LysM"/>
    <property type="match status" value="1"/>
</dbReference>
<dbReference type="PANTHER" id="PTHR34700">
    <property type="entry name" value="POTASSIUM BINDING PROTEIN KBP"/>
    <property type="match status" value="1"/>
</dbReference>
<dbReference type="Gene3D" id="3.10.350.10">
    <property type="entry name" value="LysM domain"/>
    <property type="match status" value="1"/>
</dbReference>
<dbReference type="PROSITE" id="PS51782">
    <property type="entry name" value="LYSM"/>
    <property type="match status" value="1"/>
</dbReference>
<dbReference type="Proteomes" id="UP000241229">
    <property type="component" value="Unassembled WGS sequence"/>
</dbReference>
<feature type="compositionally biased region" description="Low complexity" evidence="1">
    <location>
        <begin position="58"/>
        <end position="78"/>
    </location>
</feature>
<feature type="compositionally biased region" description="Low complexity" evidence="1">
    <location>
        <begin position="262"/>
        <end position="273"/>
    </location>
</feature>
<dbReference type="EMBL" id="PXYK01000055">
    <property type="protein sequence ID" value="PSJ49980.1"/>
    <property type="molecule type" value="Genomic_DNA"/>
</dbReference>
<proteinExistence type="predicted"/>
<dbReference type="AlphaFoldDB" id="A0A2P7RIE7"/>
<feature type="chain" id="PRO_5015143634" evidence="2">
    <location>
        <begin position="19"/>
        <end position="560"/>
    </location>
</feature>
<sequence length="560" mass="56612">MVTPIKVLLFLAGGSAAAATTAYVAGVFDPYLNPPAAEAPAQTTPKVAALPPADAPQEKAAAPAAATPPAEAAAPQPEVQVPSFDLVRVQGDGSIVIAGRAAPQARVEAVIGSRVIGSAVAGPDGDFAIAVDQPLKPGNYQIVLRSTAPGNVVATSTETAVVSVPEAPDGQVLALVEAPGKPAELITVPKPRQPNAEAPAAPAAGTSDTTAKPATAARPAEEQPPAKLLAPDGKPAVTEDQPAAAGDKPATSEAAPAEEKPAAPAGEQVAAAPKPAPAQPPVEQAAGEPRVAVEAVEIERRRIFVAGSADPGRLLRAYANETLLGQTTASPAGRFLVEAERDLPVGDYIIRVDALEPNGSKVLARAAVPFEREAGENIAAVAPHVPRAEQAPAAEAKPGDKPAAAAASEQAAQTGTVQPQAPAATPAETAPAAGTAAETAPQAPAPAQPQAPEQPAVAADPAEQSGQPSAAPTEALAPKLQSVDGAVIIRRGDTLWRISRRVYGYGTRYSTIYLANQNQIRDPDLILPGQVFSVPERSGQGEKADMTRLGAQAVPPPVRQ</sequence>
<accession>A0A2P7RIE7</accession>
<comment type="caution">
    <text evidence="4">The sequence shown here is derived from an EMBL/GenBank/DDBJ whole genome shotgun (WGS) entry which is preliminary data.</text>
</comment>
<feature type="region of interest" description="Disordered" evidence="1">
    <location>
        <begin position="381"/>
        <end position="477"/>
    </location>
</feature>
<feature type="compositionally biased region" description="Low complexity" evidence="1">
    <location>
        <begin position="450"/>
        <end position="464"/>
    </location>
</feature>
<dbReference type="SUPFAM" id="SSF54106">
    <property type="entry name" value="LysM domain"/>
    <property type="match status" value="1"/>
</dbReference>
<reference evidence="4 5" key="1">
    <citation type="submission" date="2018-03" db="EMBL/GenBank/DDBJ databases">
        <title>The draft genome of Mesorhizobium sp. 6GN-30.</title>
        <authorList>
            <person name="Liu L."/>
            <person name="Li L."/>
            <person name="Wang T."/>
            <person name="Zhang X."/>
            <person name="Liang L."/>
        </authorList>
    </citation>
    <scope>NUCLEOTIDE SEQUENCE [LARGE SCALE GENOMIC DNA]</scope>
    <source>
        <strain evidence="4 5">6GN30</strain>
    </source>
</reference>
<feature type="compositionally biased region" description="Low complexity" evidence="1">
    <location>
        <begin position="194"/>
        <end position="218"/>
    </location>
</feature>
<feature type="region of interest" description="Disordered" evidence="1">
    <location>
        <begin position="185"/>
        <end position="289"/>
    </location>
</feature>
<dbReference type="OrthoDB" id="370541at2"/>
<feature type="region of interest" description="Disordered" evidence="1">
    <location>
        <begin position="536"/>
        <end position="560"/>
    </location>
</feature>
<keyword evidence="5" id="KW-1185">Reference proteome</keyword>
<organism evidence="4 5">
    <name type="scientific">Kumtagia ephedrae</name>
    <dbReference type="NCBI Taxonomy" id="2116701"/>
    <lineage>
        <taxon>Bacteria</taxon>
        <taxon>Pseudomonadati</taxon>
        <taxon>Pseudomonadota</taxon>
        <taxon>Alphaproteobacteria</taxon>
        <taxon>Hyphomicrobiales</taxon>
        <taxon>Phyllobacteriaceae</taxon>
        <taxon>Kumtagia</taxon>
    </lineage>
</organism>
<evidence type="ECO:0000313" key="4">
    <source>
        <dbReference type="EMBL" id="PSJ49980.1"/>
    </source>
</evidence>
<feature type="domain" description="LysM" evidence="3">
    <location>
        <begin position="485"/>
        <end position="534"/>
    </location>
</feature>
<evidence type="ECO:0000313" key="5">
    <source>
        <dbReference type="Proteomes" id="UP000241229"/>
    </source>
</evidence>
<dbReference type="Pfam" id="PF01476">
    <property type="entry name" value="LysM"/>
    <property type="match status" value="1"/>
</dbReference>
<evidence type="ECO:0000256" key="1">
    <source>
        <dbReference type="SAM" id="MobiDB-lite"/>
    </source>
</evidence>
<dbReference type="InterPro" id="IPR036779">
    <property type="entry name" value="LysM_dom_sf"/>
</dbReference>
<dbReference type="CDD" id="cd00118">
    <property type="entry name" value="LysM"/>
    <property type="match status" value="1"/>
</dbReference>
<feature type="region of interest" description="Disordered" evidence="1">
    <location>
        <begin position="42"/>
        <end position="78"/>
    </location>
</feature>
<evidence type="ECO:0000259" key="3">
    <source>
        <dbReference type="PROSITE" id="PS51782"/>
    </source>
</evidence>
<dbReference type="PANTHER" id="PTHR34700:SF4">
    <property type="entry name" value="PHAGE-LIKE ELEMENT PBSX PROTEIN XKDP"/>
    <property type="match status" value="1"/>
</dbReference>